<evidence type="ECO:0000256" key="2">
    <source>
        <dbReference type="SAM" id="MobiDB-lite"/>
    </source>
</evidence>
<dbReference type="PANTHER" id="PTHR47234:SF2">
    <property type="entry name" value="TONB-DEPENDENT RECEPTOR"/>
    <property type="match status" value="1"/>
</dbReference>
<protein>
    <submittedName>
        <fullName evidence="4">TonB-dependent receptor plug domain-containing protein</fullName>
    </submittedName>
</protein>
<accession>A0A974P798</accession>
<comment type="subcellular location">
    <subcellularLocation>
        <location evidence="1">Cell outer membrane</location>
        <topology evidence="1">Multi-pass membrane protein</topology>
    </subcellularLocation>
</comment>
<dbReference type="EMBL" id="CP068570">
    <property type="protein sequence ID" value="QQZ51913.1"/>
    <property type="molecule type" value="Genomic_DNA"/>
</dbReference>
<keyword evidence="1" id="KW-0813">Transport</keyword>
<reference evidence="4" key="1">
    <citation type="submission" date="2021-01" db="EMBL/GenBank/DDBJ databases">
        <title>Genome sequence of Phenylobacterium sp. 20VBR1 isolated from a valley glaceir, Ny-Alesund, Svalbard.</title>
        <authorList>
            <person name="Thomas F.A."/>
            <person name="Krishnan K.P."/>
            <person name="Sinha R.K."/>
        </authorList>
    </citation>
    <scope>NUCLEOTIDE SEQUENCE</scope>
    <source>
        <strain evidence="4">20VBR1</strain>
    </source>
</reference>
<dbReference type="InterPro" id="IPR037066">
    <property type="entry name" value="Plug_dom_sf"/>
</dbReference>
<evidence type="ECO:0000259" key="3">
    <source>
        <dbReference type="Pfam" id="PF07715"/>
    </source>
</evidence>
<keyword evidence="1" id="KW-1134">Transmembrane beta strand</keyword>
<sequence length="291" mass="30516">MSAAAPCCPWRSPSARQAQPPPRPRSPQRPRSKRSWSPAHSSPEHRKGRSAGRRDRCAGTGQAGRPSVVQLVKTLTAAQSSLGESNRYNGGAGTASINLRGLGSSRTLVLMNGRRLADTTAAAFQGGGQDLNFMPTAAIGRIEILKDGAAATYGSDAVAGVVNFITRKDLDGFEFNGNYAFIKDSDGDYDASLAYGKVFDNGNALITVGYRARGRLTPRIAISRSARSSRCSTAAGPARRARAPTARLPAARCSATTAVMCLAPRNCPAASSRWPAAARCAATSSATSTTW</sequence>
<organism evidence="4">
    <name type="scientific">Phenylobacterium glaciei</name>
    <dbReference type="NCBI Taxonomy" id="2803784"/>
    <lineage>
        <taxon>Bacteria</taxon>
        <taxon>Pseudomonadati</taxon>
        <taxon>Pseudomonadota</taxon>
        <taxon>Alphaproteobacteria</taxon>
        <taxon>Caulobacterales</taxon>
        <taxon>Caulobacteraceae</taxon>
        <taxon>Phenylobacterium</taxon>
    </lineage>
</organism>
<comment type="similarity">
    <text evidence="1">Belongs to the TonB-dependent receptor family.</text>
</comment>
<name>A0A974P798_9CAUL</name>
<evidence type="ECO:0000313" key="4">
    <source>
        <dbReference type="EMBL" id="QQZ51913.1"/>
    </source>
</evidence>
<dbReference type="GO" id="GO:0009279">
    <property type="term" value="C:cell outer membrane"/>
    <property type="evidence" value="ECO:0007669"/>
    <property type="project" value="UniProtKB-SubCell"/>
</dbReference>
<dbReference type="SUPFAM" id="SSF56935">
    <property type="entry name" value="Porins"/>
    <property type="match status" value="1"/>
</dbReference>
<evidence type="ECO:0000256" key="1">
    <source>
        <dbReference type="PROSITE-ProRule" id="PRU01360"/>
    </source>
</evidence>
<keyword evidence="1" id="KW-0998">Cell outer membrane</keyword>
<dbReference type="Pfam" id="PF07715">
    <property type="entry name" value="Plug"/>
    <property type="match status" value="1"/>
</dbReference>
<dbReference type="PANTHER" id="PTHR47234">
    <property type="match status" value="1"/>
</dbReference>
<keyword evidence="1" id="KW-0812">Transmembrane</keyword>
<dbReference type="AlphaFoldDB" id="A0A974P798"/>
<dbReference type="PROSITE" id="PS52016">
    <property type="entry name" value="TONB_DEPENDENT_REC_3"/>
    <property type="match status" value="1"/>
</dbReference>
<dbReference type="Gene3D" id="2.170.130.10">
    <property type="entry name" value="TonB-dependent receptor, plug domain"/>
    <property type="match status" value="1"/>
</dbReference>
<dbReference type="InterPro" id="IPR012910">
    <property type="entry name" value="Plug_dom"/>
</dbReference>
<proteinExistence type="inferred from homology"/>
<gene>
    <name evidence="4" type="ORF">JKL49_05650</name>
</gene>
<feature type="domain" description="TonB-dependent receptor plug" evidence="3">
    <location>
        <begin position="80"/>
        <end position="161"/>
    </location>
</feature>
<keyword evidence="4" id="KW-0675">Receptor</keyword>
<feature type="region of interest" description="Disordered" evidence="2">
    <location>
        <begin position="1"/>
        <end position="66"/>
    </location>
</feature>
<keyword evidence="1" id="KW-0472">Membrane</keyword>
<dbReference type="InterPro" id="IPR039426">
    <property type="entry name" value="TonB-dep_rcpt-like"/>
</dbReference>